<dbReference type="AlphaFoldDB" id="A0A371XFT6"/>
<evidence type="ECO:0000313" key="3">
    <source>
        <dbReference type="Proteomes" id="UP000262379"/>
    </source>
</evidence>
<sequence length="228" mass="25077">MIPLAVVVAGIFALLILSGLLYFKLEDGYPQWLMAIAALVSVGVSLWAIYLLSETLKATRDAVDSANQTVELTRDIGQAQVRAYLGIVAVAAFECHLHGDLSFQLRIDNTGLSPARNVQHRSATLVAHDVPDKSDFAFGSLSEMELAAQQNVNLYVPVDIAAEGRQAVQEERQSIFIACEVEYFDVFNQQHQIYWLGRYTVVGRAALVDGQPQLHWGVTPVFGSLRST</sequence>
<comment type="caution">
    <text evidence="2">The sequence shown here is derived from an EMBL/GenBank/DDBJ whole genome shotgun (WGS) entry which is preliminary data.</text>
</comment>
<accession>A0A371XFT6</accession>
<gene>
    <name evidence="2" type="ORF">DY251_07365</name>
</gene>
<dbReference type="Proteomes" id="UP000262379">
    <property type="component" value="Unassembled WGS sequence"/>
</dbReference>
<feature type="transmembrane region" description="Helical" evidence="1">
    <location>
        <begin position="29"/>
        <end position="52"/>
    </location>
</feature>
<evidence type="ECO:0000313" key="2">
    <source>
        <dbReference type="EMBL" id="RFC68092.1"/>
    </source>
</evidence>
<keyword evidence="1" id="KW-1133">Transmembrane helix</keyword>
<keyword evidence="1" id="KW-0812">Transmembrane</keyword>
<dbReference type="EMBL" id="QURN01000005">
    <property type="protein sequence ID" value="RFC68092.1"/>
    <property type="molecule type" value="Genomic_DNA"/>
</dbReference>
<keyword evidence="1" id="KW-0472">Membrane</keyword>
<reference evidence="3" key="1">
    <citation type="submission" date="2018-08" db="EMBL/GenBank/DDBJ databases">
        <authorList>
            <person name="Im W.T."/>
        </authorList>
    </citation>
    <scope>NUCLEOTIDE SEQUENCE [LARGE SCALE GENOMIC DNA]</scope>
    <source>
        <strain evidence="3">LA-28</strain>
    </source>
</reference>
<name>A0A371XFT6_9HYPH</name>
<proteinExistence type="predicted"/>
<keyword evidence="3" id="KW-1185">Reference proteome</keyword>
<organism evidence="2 3">
    <name type="scientific">Mesorhizobium denitrificans</name>
    <dbReference type="NCBI Taxonomy" id="2294114"/>
    <lineage>
        <taxon>Bacteria</taxon>
        <taxon>Pseudomonadati</taxon>
        <taxon>Pseudomonadota</taxon>
        <taxon>Alphaproteobacteria</taxon>
        <taxon>Hyphomicrobiales</taxon>
        <taxon>Phyllobacteriaceae</taxon>
        <taxon>Mesorhizobium</taxon>
    </lineage>
</organism>
<evidence type="ECO:0000256" key="1">
    <source>
        <dbReference type="SAM" id="Phobius"/>
    </source>
</evidence>
<protein>
    <submittedName>
        <fullName evidence="2">Uncharacterized protein</fullName>
    </submittedName>
</protein>